<dbReference type="PANTHER" id="PTHR20275">
    <property type="entry name" value="NAD KINASE"/>
    <property type="match status" value="1"/>
</dbReference>
<dbReference type="EC" id="2.7.1.23" evidence="6"/>
<dbReference type="GO" id="GO:0051287">
    <property type="term" value="F:NAD binding"/>
    <property type="evidence" value="ECO:0007669"/>
    <property type="project" value="UniProtKB-ARBA"/>
</dbReference>
<dbReference type="GO" id="GO:0006741">
    <property type="term" value="P:NADP+ biosynthetic process"/>
    <property type="evidence" value="ECO:0007669"/>
    <property type="project" value="UniProtKB-UniRule"/>
</dbReference>
<dbReference type="OrthoDB" id="9774737at2"/>
<dbReference type="HAMAP" id="MF_00361">
    <property type="entry name" value="NAD_kinase"/>
    <property type="match status" value="1"/>
</dbReference>
<dbReference type="GO" id="GO:0003951">
    <property type="term" value="F:NAD+ kinase activity"/>
    <property type="evidence" value="ECO:0007669"/>
    <property type="project" value="UniProtKB-UniRule"/>
</dbReference>
<dbReference type="InterPro" id="IPR017438">
    <property type="entry name" value="ATP-NAD_kinase_N"/>
</dbReference>
<accession>A0A3E0WS79</accession>
<dbReference type="GO" id="GO:0005524">
    <property type="term" value="F:ATP binding"/>
    <property type="evidence" value="ECO:0007669"/>
    <property type="project" value="UniProtKB-KW"/>
</dbReference>
<feature type="binding site" evidence="6">
    <location>
        <position position="246"/>
    </location>
    <ligand>
        <name>NAD(+)</name>
        <dbReference type="ChEBI" id="CHEBI:57540"/>
    </ligand>
</feature>
<evidence type="ECO:0000313" key="7">
    <source>
        <dbReference type="EMBL" id="RFA34836.1"/>
    </source>
</evidence>
<evidence type="ECO:0000256" key="4">
    <source>
        <dbReference type="ARBA" id="ARBA00023027"/>
    </source>
</evidence>
<comment type="similarity">
    <text evidence="6">Belongs to the NAD kinase family.</text>
</comment>
<keyword evidence="6" id="KW-0547">Nucleotide-binding</keyword>
<feature type="binding site" evidence="6">
    <location>
        <position position="175"/>
    </location>
    <ligand>
        <name>NAD(+)</name>
        <dbReference type="ChEBI" id="CHEBI:57540"/>
    </ligand>
</feature>
<proteinExistence type="inferred from homology"/>
<comment type="caution">
    <text evidence="6">Lacks conserved residue(s) required for the propagation of feature annotation.</text>
</comment>
<dbReference type="GO" id="GO:0005737">
    <property type="term" value="C:cytoplasm"/>
    <property type="evidence" value="ECO:0007669"/>
    <property type="project" value="UniProtKB-SubCell"/>
</dbReference>
<dbReference type="NCBIfam" id="NF002306">
    <property type="entry name" value="PRK01231.1"/>
    <property type="match status" value="1"/>
</dbReference>
<dbReference type="PANTHER" id="PTHR20275:SF0">
    <property type="entry name" value="NAD KINASE"/>
    <property type="match status" value="1"/>
</dbReference>
<dbReference type="InterPro" id="IPR017437">
    <property type="entry name" value="ATP-NAD_kinase_PpnK-typ_C"/>
</dbReference>
<dbReference type="Gene3D" id="2.60.200.30">
    <property type="entry name" value="Probable inorganic polyphosphate/atp-NAD kinase, domain 2"/>
    <property type="match status" value="1"/>
</dbReference>
<dbReference type="Pfam" id="PF01513">
    <property type="entry name" value="NAD_kinase"/>
    <property type="match status" value="1"/>
</dbReference>
<dbReference type="Pfam" id="PF20143">
    <property type="entry name" value="NAD_kinase_C"/>
    <property type="match status" value="1"/>
</dbReference>
<reference evidence="8" key="1">
    <citation type="submission" date="2017-05" db="EMBL/GenBank/DDBJ databases">
        <authorList>
            <person name="Sharma S."/>
            <person name="Sidhu C."/>
            <person name="Pinnaka A.K."/>
        </authorList>
    </citation>
    <scope>NUCLEOTIDE SEQUENCE [LARGE SCALE GENOMIC DNA]</scope>
    <source>
        <strain evidence="8">AK93</strain>
    </source>
</reference>
<protein>
    <recommendedName>
        <fullName evidence="6">NAD kinase</fullName>
        <ecNumber evidence="6">2.7.1.23</ecNumber>
    </recommendedName>
    <alternativeName>
        <fullName evidence="6">ATP-dependent NAD kinase</fullName>
    </alternativeName>
</protein>
<keyword evidence="8" id="KW-1185">Reference proteome</keyword>
<dbReference type="GO" id="GO:0046872">
    <property type="term" value="F:metal ion binding"/>
    <property type="evidence" value="ECO:0007669"/>
    <property type="project" value="UniProtKB-UniRule"/>
</dbReference>
<dbReference type="AlphaFoldDB" id="A0A3E0WS79"/>
<dbReference type="EMBL" id="NFZW01000014">
    <property type="protein sequence ID" value="RFA34836.1"/>
    <property type="molecule type" value="Genomic_DNA"/>
</dbReference>
<keyword evidence="6" id="KW-0963">Cytoplasm</keyword>
<gene>
    <name evidence="6" type="primary">nadK</name>
    <name evidence="7" type="ORF">CAL65_14120</name>
</gene>
<comment type="cofactor">
    <cofactor evidence="6">
        <name>a divalent metal cation</name>
        <dbReference type="ChEBI" id="CHEBI:60240"/>
    </cofactor>
</comment>
<dbReference type="SUPFAM" id="SSF111331">
    <property type="entry name" value="NAD kinase/diacylglycerol kinase-like"/>
    <property type="match status" value="1"/>
</dbReference>
<dbReference type="Gene3D" id="3.40.50.10330">
    <property type="entry name" value="Probable inorganic polyphosphate/atp-NAD kinase, domain 1"/>
    <property type="match status" value="1"/>
</dbReference>
<comment type="subcellular location">
    <subcellularLocation>
        <location evidence="6">Cytoplasm</location>
    </subcellularLocation>
</comment>
<keyword evidence="4 6" id="KW-0520">NAD</keyword>
<comment type="catalytic activity">
    <reaction evidence="5 6">
        <text>NAD(+) + ATP = ADP + NADP(+) + H(+)</text>
        <dbReference type="Rhea" id="RHEA:18629"/>
        <dbReference type="ChEBI" id="CHEBI:15378"/>
        <dbReference type="ChEBI" id="CHEBI:30616"/>
        <dbReference type="ChEBI" id="CHEBI:57540"/>
        <dbReference type="ChEBI" id="CHEBI:58349"/>
        <dbReference type="ChEBI" id="CHEBI:456216"/>
        <dbReference type="EC" id="2.7.1.23"/>
    </reaction>
</comment>
<comment type="function">
    <text evidence="6">Involved in the regulation of the intracellular balance of NAD and NADP, and is a key enzyme in the biosynthesis of NADP. Catalyzes specifically the phosphorylation on 2'-hydroxyl of the adenosine moiety of NAD to yield NADP.</text>
</comment>
<evidence type="ECO:0000256" key="6">
    <source>
        <dbReference type="HAMAP-Rule" id="MF_00361"/>
    </source>
</evidence>
<dbReference type="RefSeq" id="WP_116302688.1">
    <property type="nucleotide sequence ID" value="NZ_NFZV01000013.1"/>
</dbReference>
<evidence type="ECO:0000256" key="1">
    <source>
        <dbReference type="ARBA" id="ARBA00022679"/>
    </source>
</evidence>
<feature type="active site" description="Proton acceptor" evidence="6">
    <location>
        <position position="72"/>
    </location>
</feature>
<keyword evidence="1 6" id="KW-0808">Transferase</keyword>
<keyword evidence="3 6" id="KW-0521">NADP</keyword>
<feature type="binding site" evidence="6">
    <location>
        <begin position="145"/>
        <end position="146"/>
    </location>
    <ligand>
        <name>NAD(+)</name>
        <dbReference type="ChEBI" id="CHEBI:57540"/>
    </ligand>
</feature>
<evidence type="ECO:0000256" key="5">
    <source>
        <dbReference type="ARBA" id="ARBA00047925"/>
    </source>
</evidence>
<feature type="binding site" evidence="6">
    <location>
        <begin position="72"/>
        <end position="73"/>
    </location>
    <ligand>
        <name>NAD(+)</name>
        <dbReference type="ChEBI" id="CHEBI:57540"/>
    </ligand>
</feature>
<name>A0A3E0WS79_9GAMM</name>
<dbReference type="Proteomes" id="UP000256763">
    <property type="component" value="Unassembled WGS sequence"/>
</dbReference>
<organism evidence="7 8">
    <name type="scientific">Alkalilimnicola ehrlichii</name>
    <dbReference type="NCBI Taxonomy" id="351052"/>
    <lineage>
        <taxon>Bacteria</taxon>
        <taxon>Pseudomonadati</taxon>
        <taxon>Pseudomonadota</taxon>
        <taxon>Gammaproteobacteria</taxon>
        <taxon>Chromatiales</taxon>
        <taxon>Ectothiorhodospiraceae</taxon>
        <taxon>Alkalilimnicola</taxon>
    </lineage>
</organism>
<keyword evidence="6" id="KW-0067">ATP-binding</keyword>
<sequence>MKRFQTIAISGKPHDTSVIDTIKRIAEHLHESGREVLIDEELLNGTVVEGAQTLPRQALASRCDLMISVGGDGTLLSAARLLVDHDVPILGVNRGRLGFLVDVSPGNLSELDNVLAGQYTADERILLTAEIRQDDRVVASGIALNDVVLYKWNSARMIEFVTYVNGELVSHNRSDGLIVSTPTGSTAYAMAGGGPIVHPDAKCMVLVPVCPHTLSNRPLVIDSSSEVEIVVHQDSIDRAGISCDGQADLGLIQGGHLIIRRHPRSVRIIHPPQYRYFDLLRAKLRWGDIYVR</sequence>
<feature type="binding site" evidence="6">
    <location>
        <position position="156"/>
    </location>
    <ligand>
        <name>NAD(+)</name>
        <dbReference type="ChEBI" id="CHEBI:57540"/>
    </ligand>
</feature>
<comment type="caution">
    <text evidence="7">The sequence shown here is derived from an EMBL/GenBank/DDBJ whole genome shotgun (WGS) entry which is preliminary data.</text>
</comment>
<dbReference type="GO" id="GO:0019674">
    <property type="term" value="P:NAD+ metabolic process"/>
    <property type="evidence" value="ECO:0007669"/>
    <property type="project" value="InterPro"/>
</dbReference>
<keyword evidence="2 6" id="KW-0418">Kinase</keyword>
<evidence type="ECO:0000256" key="2">
    <source>
        <dbReference type="ARBA" id="ARBA00022777"/>
    </source>
</evidence>
<evidence type="ECO:0000313" key="8">
    <source>
        <dbReference type="Proteomes" id="UP000256763"/>
    </source>
</evidence>
<dbReference type="InterPro" id="IPR016064">
    <property type="entry name" value="NAD/diacylglycerol_kinase_sf"/>
</dbReference>
<dbReference type="InterPro" id="IPR002504">
    <property type="entry name" value="NADK"/>
</dbReference>
<feature type="binding site" evidence="6">
    <location>
        <position position="173"/>
    </location>
    <ligand>
        <name>NAD(+)</name>
        <dbReference type="ChEBI" id="CHEBI:57540"/>
    </ligand>
</feature>
<evidence type="ECO:0000256" key="3">
    <source>
        <dbReference type="ARBA" id="ARBA00022857"/>
    </source>
</evidence>